<evidence type="ECO:0000313" key="2">
    <source>
        <dbReference type="EMBL" id="GFU36202.1"/>
    </source>
</evidence>
<name>A0A8X6QX21_NEPPI</name>
<dbReference type="GO" id="GO:0005777">
    <property type="term" value="C:peroxisome"/>
    <property type="evidence" value="ECO:0007669"/>
    <property type="project" value="TreeGrafter"/>
</dbReference>
<dbReference type="PANTHER" id="PTHR11011">
    <property type="entry name" value="MALE STERILITY PROTEIN 2-RELATED"/>
    <property type="match status" value="1"/>
</dbReference>
<evidence type="ECO:0000259" key="1">
    <source>
        <dbReference type="Pfam" id="PF03015"/>
    </source>
</evidence>
<dbReference type="InterPro" id="IPR033640">
    <property type="entry name" value="FAR_C"/>
</dbReference>
<keyword evidence="3" id="KW-1185">Reference proteome</keyword>
<dbReference type="InterPro" id="IPR026055">
    <property type="entry name" value="FAR"/>
</dbReference>
<dbReference type="Proteomes" id="UP000887013">
    <property type="component" value="Unassembled WGS sequence"/>
</dbReference>
<accession>A0A8X6QX21</accession>
<feature type="domain" description="Fatty acyl-CoA reductase C-terminal" evidence="1">
    <location>
        <begin position="159"/>
        <end position="221"/>
    </location>
</feature>
<dbReference type="Pfam" id="PF03015">
    <property type="entry name" value="Sterile"/>
    <property type="match status" value="1"/>
</dbReference>
<dbReference type="AlphaFoldDB" id="A0A8X6QX21"/>
<reference evidence="2" key="1">
    <citation type="submission" date="2020-08" db="EMBL/GenBank/DDBJ databases">
        <title>Multicomponent nature underlies the extraordinary mechanical properties of spider dragline silk.</title>
        <authorList>
            <person name="Kono N."/>
            <person name="Nakamura H."/>
            <person name="Mori M."/>
            <person name="Yoshida Y."/>
            <person name="Ohtoshi R."/>
            <person name="Malay A.D."/>
            <person name="Moran D.A.P."/>
            <person name="Tomita M."/>
            <person name="Numata K."/>
            <person name="Arakawa K."/>
        </authorList>
    </citation>
    <scope>NUCLEOTIDE SEQUENCE</scope>
</reference>
<dbReference type="Gene3D" id="3.40.50.720">
    <property type="entry name" value="NAD(P)-binding Rossmann-like Domain"/>
    <property type="match status" value="1"/>
</dbReference>
<evidence type="ECO:0000313" key="3">
    <source>
        <dbReference type="Proteomes" id="UP000887013"/>
    </source>
</evidence>
<comment type="caution">
    <text evidence="2">The sequence shown here is derived from an EMBL/GenBank/DDBJ whole genome shotgun (WGS) entry which is preliminary data.</text>
</comment>
<proteinExistence type="predicted"/>
<gene>
    <name evidence="2" type="primary">wat</name>
    <name evidence="2" type="ORF">NPIL_594921</name>
</gene>
<dbReference type="EMBL" id="BMAW01130698">
    <property type="protein sequence ID" value="GFU36202.1"/>
    <property type="molecule type" value="Genomic_DNA"/>
</dbReference>
<dbReference type="GO" id="GO:0080019">
    <property type="term" value="F:alcohol-forming very long-chain fatty acyl-CoA reductase activity"/>
    <property type="evidence" value="ECO:0007669"/>
    <property type="project" value="InterPro"/>
</dbReference>
<sequence>MVRFDTCIIKSDFHTLTIIQLFTIEIQNWCSIGLKFLRIRSLWCLPKDTSGLILGIGKGFLRVLEASTDATFDLIPVDVIANSHIVSAWHVAANRSESPLVVNCTSTNAVSYTLNEYLDVLQKMLEKESGFPNAFRETRTSIWIVKQRLVKEILSIYEHYVPAVFLDLVLLLRGKKPRLVSAYRFLDQATKVSKHFILNSWHYDTNNFEALEDPLDKEDRN</sequence>
<dbReference type="PANTHER" id="PTHR11011:SF45">
    <property type="entry name" value="FATTY ACYL-COA REDUCTASE CG8306-RELATED"/>
    <property type="match status" value="1"/>
</dbReference>
<organism evidence="2 3">
    <name type="scientific">Nephila pilipes</name>
    <name type="common">Giant wood spider</name>
    <name type="synonym">Nephila maculata</name>
    <dbReference type="NCBI Taxonomy" id="299642"/>
    <lineage>
        <taxon>Eukaryota</taxon>
        <taxon>Metazoa</taxon>
        <taxon>Ecdysozoa</taxon>
        <taxon>Arthropoda</taxon>
        <taxon>Chelicerata</taxon>
        <taxon>Arachnida</taxon>
        <taxon>Araneae</taxon>
        <taxon>Araneomorphae</taxon>
        <taxon>Entelegynae</taxon>
        <taxon>Araneoidea</taxon>
        <taxon>Nephilidae</taxon>
        <taxon>Nephila</taxon>
    </lineage>
</organism>
<dbReference type="CDD" id="cd09071">
    <property type="entry name" value="FAR_C"/>
    <property type="match status" value="1"/>
</dbReference>
<protein>
    <submittedName>
        <fullName evidence="2">Fatty acyl-CoA reductase wat</fullName>
    </submittedName>
</protein>
<dbReference type="OrthoDB" id="6435701at2759"/>
<feature type="non-terminal residue" evidence="2">
    <location>
        <position position="1"/>
    </location>
</feature>
<dbReference type="GO" id="GO:0035336">
    <property type="term" value="P:long-chain fatty-acyl-CoA metabolic process"/>
    <property type="evidence" value="ECO:0007669"/>
    <property type="project" value="TreeGrafter"/>
</dbReference>